<feature type="signal peptide" evidence="12">
    <location>
        <begin position="1"/>
        <end position="22"/>
    </location>
</feature>
<dbReference type="Gene3D" id="2.170.130.10">
    <property type="entry name" value="TonB-dependent receptor, plug domain"/>
    <property type="match status" value="1"/>
</dbReference>
<dbReference type="InterPro" id="IPR012910">
    <property type="entry name" value="Plug_dom"/>
</dbReference>
<feature type="domain" description="TonB-dependent receptor-like beta-barrel" evidence="13">
    <location>
        <begin position="229"/>
        <end position="633"/>
    </location>
</feature>
<sequence>MLYKSLLMAGSLALLGCLTLSAKEKGKAPDEDDPVWKLQSEDVVVTATRTPKLLKDVPVITRVIRSDEIKKTDATTVKDLLEMVMPGIEFTSHGGTMNINLSGMGANYVLFLIDGERIAGEARDNIDYDRLNVENIERIEVVKGAASALYGSNAIGGVVNIITKKATEPWQLNVNARYGRENEQRYGGALGFNTKRFNSFTTGTYKHRNGYSLTNTGESHIEYPDGEQVSNDDQGSTTAIYGYSDWDINQKFVIKPVDPLTITAAGTYYNHEQYSSTKVHDLYRGYTGRLNLNYAINDRQNIEGSYKFDEYDKFDYYLKLDEKDKNYANIQHTGRIQYNNTFRGAGTLTVGAEFFGDKLNTYQFKGDKPEHSTETYVGFAQHDVNLIPKLNLVYGARLDYHSTYGAHVSPKVSLMYKLNPVTLRLSYGGGFKSPTLKELYTDWSHQGMFQLVGNPDLVPEKSQNVSLSAEYTKGKFSASVIGYYNNIRDKISNIWNNDGDTSYYTNIGRAEVWGIDANVSVKLPYGFGITASYAYVHDYQPVDGVNASTARPHSATIRFEYGLKRRNYGLDVNLTGRVLSAVTTHTFDDEYTNPDGTTGSVYKQRYPAYTMWKLVVTQRFRNAVSLNLGADNLFNYKADVHSFNTSVSPGITFFAGVSLDVEQLFRKRN</sequence>
<dbReference type="InterPro" id="IPR036942">
    <property type="entry name" value="Beta-barrel_TonB_sf"/>
</dbReference>
<dbReference type="CDD" id="cd01347">
    <property type="entry name" value="ligand_gated_channel"/>
    <property type="match status" value="1"/>
</dbReference>
<dbReference type="GO" id="GO:0015344">
    <property type="term" value="F:siderophore uptake transmembrane transporter activity"/>
    <property type="evidence" value="ECO:0007669"/>
    <property type="project" value="TreeGrafter"/>
</dbReference>
<dbReference type="EMBL" id="UGVL01000001">
    <property type="protein sequence ID" value="SUE34466.1"/>
    <property type="molecule type" value="Genomic_DNA"/>
</dbReference>
<evidence type="ECO:0000256" key="4">
    <source>
        <dbReference type="ARBA" id="ARBA00022692"/>
    </source>
</evidence>
<dbReference type="PROSITE" id="PS50096">
    <property type="entry name" value="IQ"/>
    <property type="match status" value="1"/>
</dbReference>
<keyword evidence="7 10" id="KW-0472">Membrane</keyword>
<keyword evidence="9 10" id="KW-0998">Cell outer membrane</keyword>
<keyword evidence="6 11" id="KW-0798">TonB box</keyword>
<dbReference type="OrthoDB" id="9764669at2"/>
<keyword evidence="16" id="KW-1185">Reference proteome</keyword>
<dbReference type="Pfam" id="PF00593">
    <property type="entry name" value="TonB_dep_Rec_b-barrel"/>
    <property type="match status" value="1"/>
</dbReference>
<evidence type="ECO:0000256" key="3">
    <source>
        <dbReference type="ARBA" id="ARBA00022452"/>
    </source>
</evidence>
<feature type="domain" description="TonB-dependent receptor plug" evidence="14">
    <location>
        <begin position="55"/>
        <end position="158"/>
    </location>
</feature>
<evidence type="ECO:0000313" key="16">
    <source>
        <dbReference type="Proteomes" id="UP000255233"/>
    </source>
</evidence>
<keyword evidence="2 10" id="KW-0813">Transport</keyword>
<dbReference type="InterPro" id="IPR039426">
    <property type="entry name" value="TonB-dep_rcpt-like"/>
</dbReference>
<dbReference type="PANTHER" id="PTHR30069">
    <property type="entry name" value="TONB-DEPENDENT OUTER MEMBRANE RECEPTOR"/>
    <property type="match status" value="1"/>
</dbReference>
<keyword evidence="5 12" id="KW-0732">Signal</keyword>
<organism evidence="15 16">
    <name type="scientific">Rikenella microfusus</name>
    <dbReference type="NCBI Taxonomy" id="28139"/>
    <lineage>
        <taxon>Bacteria</taxon>
        <taxon>Pseudomonadati</taxon>
        <taxon>Bacteroidota</taxon>
        <taxon>Bacteroidia</taxon>
        <taxon>Bacteroidales</taxon>
        <taxon>Rikenellaceae</taxon>
        <taxon>Rikenella</taxon>
    </lineage>
</organism>
<dbReference type="Proteomes" id="UP000255233">
    <property type="component" value="Unassembled WGS sequence"/>
</dbReference>
<dbReference type="InterPro" id="IPR037066">
    <property type="entry name" value="Plug_dom_sf"/>
</dbReference>
<dbReference type="PANTHER" id="PTHR30069:SF29">
    <property type="entry name" value="HEMOGLOBIN AND HEMOGLOBIN-HAPTOGLOBIN-BINDING PROTEIN 1-RELATED"/>
    <property type="match status" value="1"/>
</dbReference>
<name>A0A379MSR1_9BACT</name>
<evidence type="ECO:0000256" key="6">
    <source>
        <dbReference type="ARBA" id="ARBA00023077"/>
    </source>
</evidence>
<comment type="similarity">
    <text evidence="10 11">Belongs to the TonB-dependent receptor family.</text>
</comment>
<keyword evidence="8 15" id="KW-0675">Receptor</keyword>
<dbReference type="PROSITE" id="PS52016">
    <property type="entry name" value="TONB_DEPENDENT_REC_3"/>
    <property type="match status" value="1"/>
</dbReference>
<comment type="subcellular location">
    <subcellularLocation>
        <location evidence="1 10">Cell outer membrane</location>
        <topology evidence="1 10">Multi-pass membrane protein</topology>
    </subcellularLocation>
</comment>
<evidence type="ECO:0000256" key="7">
    <source>
        <dbReference type="ARBA" id="ARBA00023136"/>
    </source>
</evidence>
<evidence type="ECO:0000256" key="9">
    <source>
        <dbReference type="ARBA" id="ARBA00023237"/>
    </source>
</evidence>
<accession>A0A379MSR1</accession>
<feature type="chain" id="PRO_5017069931" evidence="12">
    <location>
        <begin position="23"/>
        <end position="669"/>
    </location>
</feature>
<gene>
    <name evidence="15" type="primary">cirA</name>
    <name evidence="15" type="ORF">NCTC11190_01690</name>
</gene>
<evidence type="ECO:0000256" key="10">
    <source>
        <dbReference type="PROSITE-ProRule" id="PRU01360"/>
    </source>
</evidence>
<dbReference type="AlphaFoldDB" id="A0A379MSR1"/>
<dbReference type="InterPro" id="IPR000531">
    <property type="entry name" value="Beta-barrel_TonB"/>
</dbReference>
<dbReference type="Pfam" id="PF07715">
    <property type="entry name" value="Plug"/>
    <property type="match status" value="1"/>
</dbReference>
<protein>
    <submittedName>
        <fullName evidence="15">Colicin I receptor</fullName>
    </submittedName>
</protein>
<evidence type="ECO:0000259" key="14">
    <source>
        <dbReference type="Pfam" id="PF07715"/>
    </source>
</evidence>
<keyword evidence="4 10" id="KW-0812">Transmembrane</keyword>
<evidence type="ECO:0000256" key="8">
    <source>
        <dbReference type="ARBA" id="ARBA00023170"/>
    </source>
</evidence>
<evidence type="ECO:0000256" key="12">
    <source>
        <dbReference type="SAM" id="SignalP"/>
    </source>
</evidence>
<evidence type="ECO:0000256" key="11">
    <source>
        <dbReference type="RuleBase" id="RU003357"/>
    </source>
</evidence>
<dbReference type="SUPFAM" id="SSF56935">
    <property type="entry name" value="Porins"/>
    <property type="match status" value="1"/>
</dbReference>
<evidence type="ECO:0000256" key="1">
    <source>
        <dbReference type="ARBA" id="ARBA00004571"/>
    </source>
</evidence>
<evidence type="ECO:0000256" key="5">
    <source>
        <dbReference type="ARBA" id="ARBA00022729"/>
    </source>
</evidence>
<keyword evidence="3 10" id="KW-1134">Transmembrane beta strand</keyword>
<proteinExistence type="inferred from homology"/>
<dbReference type="PROSITE" id="PS51257">
    <property type="entry name" value="PROKAR_LIPOPROTEIN"/>
    <property type="match status" value="1"/>
</dbReference>
<reference evidence="15 16" key="1">
    <citation type="submission" date="2018-06" db="EMBL/GenBank/DDBJ databases">
        <authorList>
            <consortium name="Pathogen Informatics"/>
            <person name="Doyle S."/>
        </authorList>
    </citation>
    <scope>NUCLEOTIDE SEQUENCE [LARGE SCALE GENOMIC DNA]</scope>
    <source>
        <strain evidence="15 16">NCTC11190</strain>
    </source>
</reference>
<evidence type="ECO:0000259" key="13">
    <source>
        <dbReference type="Pfam" id="PF00593"/>
    </source>
</evidence>
<dbReference type="RefSeq" id="WP_051214519.1">
    <property type="nucleotide sequence ID" value="NZ_CALVFX010000001.1"/>
</dbReference>
<dbReference type="STRING" id="880526.GCA_000427365_02129"/>
<evidence type="ECO:0000256" key="2">
    <source>
        <dbReference type="ARBA" id="ARBA00022448"/>
    </source>
</evidence>
<evidence type="ECO:0000313" key="15">
    <source>
        <dbReference type="EMBL" id="SUE34466.1"/>
    </source>
</evidence>
<dbReference type="GO" id="GO:0009279">
    <property type="term" value="C:cell outer membrane"/>
    <property type="evidence" value="ECO:0007669"/>
    <property type="project" value="UniProtKB-SubCell"/>
</dbReference>
<dbReference type="GO" id="GO:0044718">
    <property type="term" value="P:siderophore transmembrane transport"/>
    <property type="evidence" value="ECO:0007669"/>
    <property type="project" value="TreeGrafter"/>
</dbReference>
<dbReference type="Gene3D" id="2.40.170.20">
    <property type="entry name" value="TonB-dependent receptor, beta-barrel domain"/>
    <property type="match status" value="1"/>
</dbReference>